<evidence type="ECO:0000313" key="9">
    <source>
        <dbReference type="Proteomes" id="UP000199614"/>
    </source>
</evidence>
<dbReference type="GO" id="GO:0004029">
    <property type="term" value="F:aldehyde dehydrogenase (NAD+) activity"/>
    <property type="evidence" value="ECO:0007669"/>
    <property type="project" value="UniProtKB-EC"/>
</dbReference>
<accession>A0A1I5HJL1</accession>
<dbReference type="PANTHER" id="PTHR42804:SF1">
    <property type="entry name" value="ALDEHYDE DEHYDROGENASE-RELATED"/>
    <property type="match status" value="1"/>
</dbReference>
<organism evidence="8 9">
    <name type="scientific">Pseudonocardia ammonioxydans</name>
    <dbReference type="NCBI Taxonomy" id="260086"/>
    <lineage>
        <taxon>Bacteria</taxon>
        <taxon>Bacillati</taxon>
        <taxon>Actinomycetota</taxon>
        <taxon>Actinomycetes</taxon>
        <taxon>Pseudonocardiales</taxon>
        <taxon>Pseudonocardiaceae</taxon>
        <taxon>Pseudonocardia</taxon>
    </lineage>
</organism>
<dbReference type="InterPro" id="IPR016163">
    <property type="entry name" value="Ald_DH_C"/>
</dbReference>
<evidence type="ECO:0000313" key="8">
    <source>
        <dbReference type="EMBL" id="SFO48528.1"/>
    </source>
</evidence>
<dbReference type="Gene3D" id="3.40.605.10">
    <property type="entry name" value="Aldehyde Dehydrogenase, Chain A, domain 1"/>
    <property type="match status" value="1"/>
</dbReference>
<dbReference type="CDD" id="cd07138">
    <property type="entry name" value="ALDH_CddD_SSP0762"/>
    <property type="match status" value="1"/>
</dbReference>
<dbReference type="InterPro" id="IPR015590">
    <property type="entry name" value="Aldehyde_DH_dom"/>
</dbReference>
<sequence length="473" mass="48974">MTDTAPQDVLREPYLYIGGQWSAGRGADLEVENPATEETTAVVTQASVEDVEAAIAAAREAFDGWAATPVSERAAVLRRARDILAERADELATIINREQGSPPKVARALHVDTPIAVIDATVEALERFPFRSELGNSIVLREPVGVVGAITPWNLPLHQVVVKVVPALAAGATVVLKPAGLTPLAAFALARAFDDAGLPPGVFNLVPGSGRVVGDLLTRHPDVDQVSFTGSTPVGRTIAAAAAETVKRVTLELGGKSASVVLADATDEQLATAVKVTVANCFLNGGQTCTALSRLIVPRERLAEVEELAATAAAKYTPGGRLGPLISAGQRKEVESFMVPGAGGDQAVTVTGDVDLPDRGHWVVPTVISRVDPESRLAQEEVFGPVLSILAADSDDHAVAIANNSIYGLGGAVWGGDDTALAAAGRLRTGQVDVNGGGFNPGAPFGGYKQSGVGREIGEHGIADVCETKAVQR</sequence>
<evidence type="ECO:0000256" key="2">
    <source>
        <dbReference type="ARBA" id="ARBA00023002"/>
    </source>
</evidence>
<proteinExistence type="inferred from homology"/>
<dbReference type="STRING" id="260086.SAMN05216207_10679"/>
<evidence type="ECO:0000256" key="6">
    <source>
        <dbReference type="RuleBase" id="RU003345"/>
    </source>
</evidence>
<gene>
    <name evidence="8" type="ORF">SAMN05216207_10679</name>
</gene>
<protein>
    <recommendedName>
        <fullName evidence="3">aldehyde dehydrogenase (NAD(+))</fullName>
        <ecNumber evidence="3">1.2.1.3</ecNumber>
    </recommendedName>
</protein>
<name>A0A1I5HJL1_PSUAM</name>
<dbReference type="Proteomes" id="UP000199614">
    <property type="component" value="Unassembled WGS sequence"/>
</dbReference>
<dbReference type="RefSeq" id="WP_093355917.1">
    <property type="nucleotide sequence ID" value="NZ_FOUY01000067.1"/>
</dbReference>
<dbReference type="Pfam" id="PF00171">
    <property type="entry name" value="Aldedh"/>
    <property type="match status" value="1"/>
</dbReference>
<dbReference type="FunFam" id="3.40.605.10:FF:000007">
    <property type="entry name" value="NAD/NADP-dependent betaine aldehyde dehydrogenase"/>
    <property type="match status" value="1"/>
</dbReference>
<dbReference type="PANTHER" id="PTHR42804">
    <property type="entry name" value="ALDEHYDE DEHYDROGENASE"/>
    <property type="match status" value="1"/>
</dbReference>
<dbReference type="InterPro" id="IPR029510">
    <property type="entry name" value="Ald_DH_CS_GLU"/>
</dbReference>
<dbReference type="Gene3D" id="3.40.309.10">
    <property type="entry name" value="Aldehyde Dehydrogenase, Chain A, domain 2"/>
    <property type="match status" value="1"/>
</dbReference>
<feature type="active site" evidence="5">
    <location>
        <position position="252"/>
    </location>
</feature>
<comment type="catalytic activity">
    <reaction evidence="4">
        <text>an aldehyde + NAD(+) + H2O = a carboxylate + NADH + 2 H(+)</text>
        <dbReference type="Rhea" id="RHEA:16185"/>
        <dbReference type="ChEBI" id="CHEBI:15377"/>
        <dbReference type="ChEBI" id="CHEBI:15378"/>
        <dbReference type="ChEBI" id="CHEBI:17478"/>
        <dbReference type="ChEBI" id="CHEBI:29067"/>
        <dbReference type="ChEBI" id="CHEBI:57540"/>
        <dbReference type="ChEBI" id="CHEBI:57945"/>
        <dbReference type="EC" id="1.2.1.3"/>
    </reaction>
</comment>
<keyword evidence="2 6" id="KW-0560">Oxidoreductase</keyword>
<reference evidence="8 9" key="1">
    <citation type="submission" date="2016-10" db="EMBL/GenBank/DDBJ databases">
        <authorList>
            <person name="de Groot N.N."/>
        </authorList>
    </citation>
    <scope>NUCLEOTIDE SEQUENCE [LARGE SCALE GENOMIC DNA]</scope>
    <source>
        <strain evidence="8 9">CGMCC 4.1877</strain>
    </source>
</reference>
<dbReference type="EMBL" id="FOUY01000067">
    <property type="protein sequence ID" value="SFO48528.1"/>
    <property type="molecule type" value="Genomic_DNA"/>
</dbReference>
<comment type="similarity">
    <text evidence="1 6">Belongs to the aldehyde dehydrogenase family.</text>
</comment>
<dbReference type="OrthoDB" id="6882680at2"/>
<dbReference type="InterPro" id="IPR016161">
    <property type="entry name" value="Ald_DH/histidinol_DH"/>
</dbReference>
<dbReference type="AlphaFoldDB" id="A0A1I5HJL1"/>
<dbReference type="EC" id="1.2.1.3" evidence="3"/>
<evidence type="ECO:0000256" key="3">
    <source>
        <dbReference type="ARBA" id="ARBA00024226"/>
    </source>
</evidence>
<evidence type="ECO:0000259" key="7">
    <source>
        <dbReference type="Pfam" id="PF00171"/>
    </source>
</evidence>
<evidence type="ECO:0000256" key="5">
    <source>
        <dbReference type="PROSITE-ProRule" id="PRU10007"/>
    </source>
</evidence>
<dbReference type="InterPro" id="IPR016160">
    <property type="entry name" value="Ald_DH_CS_CYS"/>
</dbReference>
<evidence type="ECO:0000256" key="1">
    <source>
        <dbReference type="ARBA" id="ARBA00009986"/>
    </source>
</evidence>
<dbReference type="InterPro" id="IPR016162">
    <property type="entry name" value="Ald_DH_N"/>
</dbReference>
<dbReference type="PROSITE" id="PS00070">
    <property type="entry name" value="ALDEHYDE_DEHYDR_CYS"/>
    <property type="match status" value="1"/>
</dbReference>
<keyword evidence="9" id="KW-1185">Reference proteome</keyword>
<dbReference type="SUPFAM" id="SSF53720">
    <property type="entry name" value="ALDH-like"/>
    <property type="match status" value="1"/>
</dbReference>
<feature type="domain" description="Aldehyde dehydrogenase" evidence="7">
    <location>
        <begin position="21"/>
        <end position="471"/>
    </location>
</feature>
<evidence type="ECO:0000256" key="4">
    <source>
        <dbReference type="ARBA" id="ARBA00049194"/>
    </source>
</evidence>
<dbReference type="PROSITE" id="PS00687">
    <property type="entry name" value="ALDEHYDE_DEHYDR_GLU"/>
    <property type="match status" value="1"/>
</dbReference>